<dbReference type="EMBL" id="OE001347">
    <property type="protein sequence ID" value="CAD7456621.1"/>
    <property type="molecule type" value="Genomic_DNA"/>
</dbReference>
<dbReference type="InterPro" id="IPR051497">
    <property type="entry name" value="Dev/Hematopoietic_TF"/>
</dbReference>
<dbReference type="Gene3D" id="3.30.160.60">
    <property type="entry name" value="Classic Zinc Finger"/>
    <property type="match status" value="2"/>
</dbReference>
<dbReference type="SUPFAM" id="SSF54695">
    <property type="entry name" value="POZ domain"/>
    <property type="match status" value="1"/>
</dbReference>
<keyword evidence="9" id="KW-0539">Nucleus</keyword>
<dbReference type="SUPFAM" id="SSF57667">
    <property type="entry name" value="beta-beta-alpha zinc fingers"/>
    <property type="match status" value="1"/>
</dbReference>
<name>A0A7R9NU16_9NEOP</name>
<evidence type="ECO:0000256" key="9">
    <source>
        <dbReference type="ARBA" id="ARBA00023242"/>
    </source>
</evidence>
<feature type="region of interest" description="Disordered" evidence="11">
    <location>
        <begin position="744"/>
        <end position="778"/>
    </location>
</feature>
<feature type="domain" description="C2H2-type" evidence="13">
    <location>
        <begin position="786"/>
        <end position="813"/>
    </location>
</feature>
<keyword evidence="7" id="KW-0238">DNA-binding</keyword>
<protein>
    <recommendedName>
        <fullName evidence="15">Transcription factor Ken</fullName>
    </recommendedName>
</protein>
<dbReference type="Pfam" id="PF00651">
    <property type="entry name" value="BTB"/>
    <property type="match status" value="1"/>
</dbReference>
<evidence type="ECO:0000256" key="5">
    <source>
        <dbReference type="ARBA" id="ARBA00022833"/>
    </source>
</evidence>
<gene>
    <name evidence="14" type="ORF">TTEB3V08_LOCUS4647</name>
</gene>
<evidence type="ECO:0000256" key="10">
    <source>
        <dbReference type="PROSITE-ProRule" id="PRU00042"/>
    </source>
</evidence>
<comment type="subcellular location">
    <subcellularLocation>
        <location evidence="1">Nucleus</location>
    </subcellularLocation>
</comment>
<keyword evidence="6" id="KW-0805">Transcription regulation</keyword>
<evidence type="ECO:0000259" key="12">
    <source>
        <dbReference type="PROSITE" id="PS50097"/>
    </source>
</evidence>
<dbReference type="InterPro" id="IPR036236">
    <property type="entry name" value="Znf_C2H2_sf"/>
</dbReference>
<evidence type="ECO:0008006" key="15">
    <source>
        <dbReference type="Google" id="ProtNLM"/>
    </source>
</evidence>
<dbReference type="GO" id="GO:0008270">
    <property type="term" value="F:zinc ion binding"/>
    <property type="evidence" value="ECO:0007669"/>
    <property type="project" value="UniProtKB-KW"/>
</dbReference>
<dbReference type="PANTHER" id="PTHR45993:SF7">
    <property type="entry name" value="TRANSCRIPTION FACTOR KEN"/>
    <property type="match status" value="1"/>
</dbReference>
<dbReference type="GO" id="GO:0000978">
    <property type="term" value="F:RNA polymerase II cis-regulatory region sequence-specific DNA binding"/>
    <property type="evidence" value="ECO:0007669"/>
    <property type="project" value="TreeGrafter"/>
</dbReference>
<dbReference type="SMART" id="SM00355">
    <property type="entry name" value="ZnF_C2H2"/>
    <property type="match status" value="3"/>
</dbReference>
<keyword evidence="3" id="KW-0677">Repeat</keyword>
<keyword evidence="4 10" id="KW-0863">Zinc-finger</keyword>
<feature type="region of interest" description="Disordered" evidence="11">
    <location>
        <begin position="364"/>
        <end position="385"/>
    </location>
</feature>
<dbReference type="Gene3D" id="3.30.710.10">
    <property type="entry name" value="Potassium Channel Kv1.1, Chain A"/>
    <property type="match status" value="1"/>
</dbReference>
<dbReference type="PROSITE" id="PS50157">
    <property type="entry name" value="ZINC_FINGER_C2H2_2"/>
    <property type="match status" value="2"/>
</dbReference>
<dbReference type="InterPro" id="IPR013087">
    <property type="entry name" value="Znf_C2H2_type"/>
</dbReference>
<dbReference type="FunFam" id="3.30.160.60:FF:002034">
    <property type="entry name" value="transcription factor Ken"/>
    <property type="match status" value="1"/>
</dbReference>
<dbReference type="PROSITE" id="PS00028">
    <property type="entry name" value="ZINC_FINGER_C2H2_1"/>
    <property type="match status" value="3"/>
</dbReference>
<feature type="compositionally biased region" description="Low complexity" evidence="11">
    <location>
        <begin position="767"/>
        <end position="778"/>
    </location>
</feature>
<keyword evidence="5" id="KW-0862">Zinc</keyword>
<dbReference type="GO" id="GO:0003700">
    <property type="term" value="F:DNA-binding transcription factor activity"/>
    <property type="evidence" value="ECO:0007669"/>
    <property type="project" value="TreeGrafter"/>
</dbReference>
<reference evidence="14" key="1">
    <citation type="submission" date="2020-11" db="EMBL/GenBank/DDBJ databases">
        <authorList>
            <person name="Tran Van P."/>
        </authorList>
    </citation>
    <scope>NUCLEOTIDE SEQUENCE</scope>
</reference>
<feature type="compositionally biased region" description="Low complexity" evidence="11">
    <location>
        <begin position="744"/>
        <end position="753"/>
    </location>
</feature>
<evidence type="ECO:0000256" key="2">
    <source>
        <dbReference type="ARBA" id="ARBA00022723"/>
    </source>
</evidence>
<keyword evidence="2" id="KW-0479">Metal-binding</keyword>
<evidence type="ECO:0000256" key="7">
    <source>
        <dbReference type="ARBA" id="ARBA00023125"/>
    </source>
</evidence>
<dbReference type="PROSITE" id="PS50097">
    <property type="entry name" value="BTB"/>
    <property type="match status" value="1"/>
</dbReference>
<proteinExistence type="predicted"/>
<evidence type="ECO:0000256" key="8">
    <source>
        <dbReference type="ARBA" id="ARBA00023163"/>
    </source>
</evidence>
<dbReference type="InterPro" id="IPR000210">
    <property type="entry name" value="BTB/POZ_dom"/>
</dbReference>
<evidence type="ECO:0000313" key="14">
    <source>
        <dbReference type="EMBL" id="CAD7456621.1"/>
    </source>
</evidence>
<keyword evidence="8" id="KW-0804">Transcription</keyword>
<organism evidence="14">
    <name type="scientific">Timema tahoe</name>
    <dbReference type="NCBI Taxonomy" id="61484"/>
    <lineage>
        <taxon>Eukaryota</taxon>
        <taxon>Metazoa</taxon>
        <taxon>Ecdysozoa</taxon>
        <taxon>Arthropoda</taxon>
        <taxon>Hexapoda</taxon>
        <taxon>Insecta</taxon>
        <taxon>Pterygota</taxon>
        <taxon>Neoptera</taxon>
        <taxon>Polyneoptera</taxon>
        <taxon>Phasmatodea</taxon>
        <taxon>Timematodea</taxon>
        <taxon>Timematoidea</taxon>
        <taxon>Timematidae</taxon>
        <taxon>Timema</taxon>
    </lineage>
</organism>
<evidence type="ECO:0000256" key="6">
    <source>
        <dbReference type="ARBA" id="ARBA00023015"/>
    </source>
</evidence>
<accession>A0A7R9NU16</accession>
<evidence type="ECO:0000256" key="1">
    <source>
        <dbReference type="ARBA" id="ARBA00004123"/>
    </source>
</evidence>
<sequence>MKFSIAKSEVMVMTRQRTRQRKVIELDEVELKEAKSVKYLVSVIEAKGGSREDIVWSRAMCDSVEDLLTLHYGKHHSTLADEVRSWFLAESHADVALICDGAIPLHAHQLILASVSPLVRHILQEMPPQGECGVTIHLPGVEAHHMRHLLDFLYTGQVFVQGLSPLEGSAFPPTRAQPLAFIPPLRIGLSFLAAHPSSFSEFVMGETDCLEHLVSGVRGKEPSQLGSRDISGLQELIELLQIKPEFCLNHQQYHHEKGKSTLMQNDAIKQSLFSEELLDSSKNAKVSNYSPALWKVSFGTHSRKCLARDNVTKSKDIECQEFTENRKENIQNEAFSSAKQHNVSCNFDCELGRTVCSSWIAHQSKEERRSKEEEEGEESLDDLTHNSCLPHADKNSFSSVCNSRFESDPKNGDGINFTQLCNRGNHISEMKGEDAEECDENMEALHIIPDIILSKEGERVDNSLQDEKKTEALSIKTESCGSSSSVQEMSIGDAEDQDISKAKNEQAVVKKWRADTKGSAGIGLGSPDSDDKEMLVLQHSNTVEDLSNKDNESFHHEIEKVSMKPFQDSSHFHHHIRGKRKSLSLEIHLDSDTNFQDDGNKIEDGALMQSSPENYVVTPHRKRRPGFHNSPSQNPPFVPLCAPYSDKMSQISHRSVVQSSLRQIAHPVSSSAPPYLDRALSSSPITSVPPNQELPISPRSKMKDIKYECVSAESASQISDYLHRCSGDMPWSKWALCHTQASASSENPSSLEPSPHKTHIKTEVPANTSSSNPSKSSLKTLPVREYRCEYCGKQFGMSWNLKTHLRVHTGEKPFACRLCVAMFKQKAHLLKHLCSVHRNVIHDGREGRFNCCFCQLAFETLQELIRHLSGPHNNLLLSKTLPE</sequence>
<dbReference type="FunFam" id="3.30.160.60:FF:002059">
    <property type="entry name" value="transcription factor Ken"/>
    <property type="match status" value="1"/>
</dbReference>
<evidence type="ECO:0000256" key="11">
    <source>
        <dbReference type="SAM" id="MobiDB-lite"/>
    </source>
</evidence>
<dbReference type="InterPro" id="IPR011333">
    <property type="entry name" value="SKP1/BTB/POZ_sf"/>
</dbReference>
<dbReference type="GO" id="GO:0006357">
    <property type="term" value="P:regulation of transcription by RNA polymerase II"/>
    <property type="evidence" value="ECO:0007669"/>
    <property type="project" value="TreeGrafter"/>
</dbReference>
<dbReference type="GO" id="GO:0005634">
    <property type="term" value="C:nucleus"/>
    <property type="evidence" value="ECO:0007669"/>
    <property type="project" value="UniProtKB-SubCell"/>
</dbReference>
<feature type="domain" description="BTB" evidence="12">
    <location>
        <begin position="93"/>
        <end position="162"/>
    </location>
</feature>
<feature type="domain" description="C2H2-type" evidence="13">
    <location>
        <begin position="814"/>
        <end position="847"/>
    </location>
</feature>
<evidence type="ECO:0000256" key="3">
    <source>
        <dbReference type="ARBA" id="ARBA00022737"/>
    </source>
</evidence>
<dbReference type="AlphaFoldDB" id="A0A7R9NU16"/>
<evidence type="ECO:0000256" key="4">
    <source>
        <dbReference type="ARBA" id="ARBA00022771"/>
    </source>
</evidence>
<evidence type="ECO:0000259" key="13">
    <source>
        <dbReference type="PROSITE" id="PS50157"/>
    </source>
</evidence>
<dbReference type="PANTHER" id="PTHR45993">
    <property type="entry name" value="B-CELL LYMPHOMA/LEUKEMIA 11"/>
    <property type="match status" value="1"/>
</dbReference>